<evidence type="ECO:0000256" key="2">
    <source>
        <dbReference type="ARBA" id="ARBA00022679"/>
    </source>
</evidence>
<dbReference type="eggNOG" id="KOG4472">
    <property type="taxonomic scope" value="Eukaryota"/>
</dbReference>
<comment type="similarity">
    <text evidence="1">Belongs to the glycosyltransferase 15 family.</text>
</comment>
<keyword evidence="3" id="KW-0472">Membrane</keyword>
<evidence type="ECO:0000256" key="3">
    <source>
        <dbReference type="SAM" id="Phobius"/>
    </source>
</evidence>
<evidence type="ECO:0000313" key="5">
    <source>
        <dbReference type="Proteomes" id="UP000007148"/>
    </source>
</evidence>
<keyword evidence="3" id="KW-0812">Transmembrane</keyword>
<name>G4TUM0_SERID</name>
<reference evidence="4 5" key="1">
    <citation type="journal article" date="2011" name="PLoS Pathog.">
        <title>Endophytic Life Strategies Decoded by Genome and Transcriptome Analyses of the Mutualistic Root Symbiont Piriformospora indica.</title>
        <authorList>
            <person name="Zuccaro A."/>
            <person name="Lahrmann U."/>
            <person name="Guldener U."/>
            <person name="Langen G."/>
            <person name="Pfiffi S."/>
            <person name="Biedenkopf D."/>
            <person name="Wong P."/>
            <person name="Samans B."/>
            <person name="Grimm C."/>
            <person name="Basiewicz M."/>
            <person name="Murat C."/>
            <person name="Martin F."/>
            <person name="Kogel K.H."/>
        </authorList>
    </citation>
    <scope>NUCLEOTIDE SEQUENCE [LARGE SCALE GENOMIC DNA]</scope>
    <source>
        <strain evidence="4 5">DSM 11827</strain>
    </source>
</reference>
<proteinExistence type="inferred from homology"/>
<dbReference type="OMA" id="GYRHNPF"/>
<accession>G4TUM0</accession>
<dbReference type="GO" id="GO:0006487">
    <property type="term" value="P:protein N-linked glycosylation"/>
    <property type="evidence" value="ECO:0007669"/>
    <property type="project" value="TreeGrafter"/>
</dbReference>
<dbReference type="PANTHER" id="PTHR31121">
    <property type="entry name" value="ALPHA-1,2 MANNOSYLTRANSFERASE KTR1"/>
    <property type="match status" value="1"/>
</dbReference>
<organism evidence="4 5">
    <name type="scientific">Serendipita indica (strain DSM 11827)</name>
    <name type="common">Root endophyte fungus</name>
    <name type="synonym">Piriformospora indica</name>
    <dbReference type="NCBI Taxonomy" id="1109443"/>
    <lineage>
        <taxon>Eukaryota</taxon>
        <taxon>Fungi</taxon>
        <taxon>Dikarya</taxon>
        <taxon>Basidiomycota</taxon>
        <taxon>Agaricomycotina</taxon>
        <taxon>Agaricomycetes</taxon>
        <taxon>Sebacinales</taxon>
        <taxon>Serendipitaceae</taxon>
        <taxon>Serendipita</taxon>
    </lineage>
</organism>
<dbReference type="SUPFAM" id="SSF53448">
    <property type="entry name" value="Nucleotide-diphospho-sugar transferases"/>
    <property type="match status" value="1"/>
</dbReference>
<keyword evidence="5" id="KW-1185">Reference proteome</keyword>
<dbReference type="InterPro" id="IPR002685">
    <property type="entry name" value="Glyco_trans_15"/>
</dbReference>
<keyword evidence="2 4" id="KW-0808">Transferase</keyword>
<dbReference type="AlphaFoldDB" id="G4TUM0"/>
<dbReference type="FunCoup" id="G4TUM0">
    <property type="interactions" value="124"/>
</dbReference>
<gene>
    <name evidence="4" type="ORF">PIIN_08998</name>
</gene>
<dbReference type="GO" id="GO:0000032">
    <property type="term" value="P:cell wall mannoprotein biosynthetic process"/>
    <property type="evidence" value="ECO:0007669"/>
    <property type="project" value="TreeGrafter"/>
</dbReference>
<dbReference type="GO" id="GO:0000026">
    <property type="term" value="F:alpha-1,2-mannosyltransferase activity"/>
    <property type="evidence" value="ECO:0007669"/>
    <property type="project" value="TreeGrafter"/>
</dbReference>
<sequence length="393" mass="46370">MGFALPKFVYSGPGVHFPARYYLLVVLLILLTHFLFSHLHEEYSKATSLTQLAPWIQSHSASTQCVGADTDTESVWGTLEGDQYPRAAHKPQIGRANATFVILARNHEINDIVQSLAEMEHTFNHQYHYPYVFLNDLPFTAEFKERTSKVVSGKVSYGQIPHDHWHQPPTIDEERARKSREDMVRNDVIYGGSVSYRNMCRFNSGFFFRHELLQQYRYYWRIEPGVNFFCDITEDPFVFLQENNKVYGFTISMYEYESTIPTLWETTKEFIRKHPEYVAKDNALKFISDDRGDSYNMCHFWSNFEIADMDFWRSEAYMKYFEFLDSKGGFYYERWGDAPVHSIGAALFAKKEQIHFFKEIGYRHNPFQHCPQGALHTKGKCWCDERNNFDYER</sequence>
<evidence type="ECO:0000313" key="4">
    <source>
        <dbReference type="EMBL" id="CCA75013.1"/>
    </source>
</evidence>
<dbReference type="InterPro" id="IPR029044">
    <property type="entry name" value="Nucleotide-diphossugar_trans"/>
</dbReference>
<dbReference type="FunFam" id="3.90.550.10:FF:000051">
    <property type="entry name" value="Alpha-1,2-mannosyltransferase (Ktr4)"/>
    <property type="match status" value="1"/>
</dbReference>
<dbReference type="Proteomes" id="UP000007148">
    <property type="component" value="Unassembled WGS sequence"/>
</dbReference>
<dbReference type="InParanoid" id="G4TUM0"/>
<evidence type="ECO:0000256" key="1">
    <source>
        <dbReference type="ARBA" id="ARBA00007677"/>
    </source>
</evidence>
<feature type="transmembrane region" description="Helical" evidence="3">
    <location>
        <begin position="20"/>
        <end position="39"/>
    </location>
</feature>
<dbReference type="PANTHER" id="PTHR31121:SF6">
    <property type="entry name" value="ALPHA-1,2 MANNOSYLTRANSFERASE KTR1"/>
    <property type="match status" value="1"/>
</dbReference>
<keyword evidence="4" id="KW-0328">Glycosyltransferase</keyword>
<dbReference type="GO" id="GO:0005794">
    <property type="term" value="C:Golgi apparatus"/>
    <property type="evidence" value="ECO:0007669"/>
    <property type="project" value="TreeGrafter"/>
</dbReference>
<comment type="caution">
    <text evidence="4">The sequence shown here is derived from an EMBL/GenBank/DDBJ whole genome shotgun (WGS) entry which is preliminary data.</text>
</comment>
<dbReference type="EMBL" id="CAFZ01000385">
    <property type="protein sequence ID" value="CCA75013.1"/>
    <property type="molecule type" value="Genomic_DNA"/>
</dbReference>
<dbReference type="STRING" id="1109443.G4TUM0"/>
<dbReference type="OrthoDB" id="439943at2759"/>
<dbReference type="GO" id="GO:0016020">
    <property type="term" value="C:membrane"/>
    <property type="evidence" value="ECO:0007669"/>
    <property type="project" value="InterPro"/>
</dbReference>
<protein>
    <submittedName>
        <fullName evidence="4">Probable mannosyltransferase involved in N-linked and O-linked glycosylation</fullName>
    </submittedName>
</protein>
<dbReference type="Pfam" id="PF01793">
    <property type="entry name" value="Glyco_transf_15"/>
    <property type="match status" value="1"/>
</dbReference>
<dbReference type="Gene3D" id="3.90.550.10">
    <property type="entry name" value="Spore Coat Polysaccharide Biosynthesis Protein SpsA, Chain A"/>
    <property type="match status" value="1"/>
</dbReference>
<keyword evidence="3" id="KW-1133">Transmembrane helix</keyword>
<dbReference type="HOGENOM" id="CLU_024327_4_4_1"/>